<dbReference type="Proteomes" id="UP000784294">
    <property type="component" value="Unassembled WGS sequence"/>
</dbReference>
<dbReference type="EMBL" id="CAAALY010244729">
    <property type="protein sequence ID" value="VEL32833.1"/>
    <property type="molecule type" value="Genomic_DNA"/>
</dbReference>
<accession>A0A3S5FFN1</accession>
<evidence type="ECO:0000313" key="1">
    <source>
        <dbReference type="EMBL" id="VEL32833.1"/>
    </source>
</evidence>
<comment type="caution">
    <text evidence="1">The sequence shown here is derived from an EMBL/GenBank/DDBJ whole genome shotgun (WGS) entry which is preliminary data.</text>
</comment>
<evidence type="ECO:0000313" key="2">
    <source>
        <dbReference type="Proteomes" id="UP000784294"/>
    </source>
</evidence>
<reference evidence="1" key="1">
    <citation type="submission" date="2018-11" db="EMBL/GenBank/DDBJ databases">
        <authorList>
            <consortium name="Pathogen Informatics"/>
        </authorList>
    </citation>
    <scope>NUCLEOTIDE SEQUENCE</scope>
</reference>
<organism evidence="1 2">
    <name type="scientific">Protopolystoma xenopodis</name>
    <dbReference type="NCBI Taxonomy" id="117903"/>
    <lineage>
        <taxon>Eukaryota</taxon>
        <taxon>Metazoa</taxon>
        <taxon>Spiralia</taxon>
        <taxon>Lophotrochozoa</taxon>
        <taxon>Platyhelminthes</taxon>
        <taxon>Monogenea</taxon>
        <taxon>Polyopisthocotylea</taxon>
        <taxon>Polystomatidea</taxon>
        <taxon>Polystomatidae</taxon>
        <taxon>Protopolystoma</taxon>
    </lineage>
</organism>
<gene>
    <name evidence="1" type="ORF">PXEA_LOCUS26273</name>
</gene>
<protein>
    <submittedName>
        <fullName evidence="1">Uncharacterized protein</fullName>
    </submittedName>
</protein>
<dbReference type="AlphaFoldDB" id="A0A3S5FFN1"/>
<keyword evidence="2" id="KW-1185">Reference proteome</keyword>
<sequence>MFPYLDGKTMRARSLAAPSDLPPDFTAAQALGPDTHPKHMQEKYDVFDDCCDPTTLTALFTTYGGYKSKWE</sequence>
<name>A0A3S5FFN1_9PLAT</name>
<proteinExistence type="predicted"/>